<evidence type="ECO:0008006" key="3">
    <source>
        <dbReference type="Google" id="ProtNLM"/>
    </source>
</evidence>
<comment type="caution">
    <text evidence="1">The sequence shown here is derived from an EMBL/GenBank/DDBJ whole genome shotgun (WGS) entry which is preliminary data.</text>
</comment>
<organism evidence="1 2">
    <name type="scientific">Deinococcus xinjiangensis</name>
    <dbReference type="NCBI Taxonomy" id="457454"/>
    <lineage>
        <taxon>Bacteria</taxon>
        <taxon>Thermotogati</taxon>
        <taxon>Deinococcota</taxon>
        <taxon>Deinococci</taxon>
        <taxon>Deinococcales</taxon>
        <taxon>Deinococcaceae</taxon>
        <taxon>Deinococcus</taxon>
    </lineage>
</organism>
<name>A0ABP9V9U2_9DEIO</name>
<dbReference type="CDD" id="cd11532">
    <property type="entry name" value="NTP-PPase_COG4997"/>
    <property type="match status" value="1"/>
</dbReference>
<dbReference type="Proteomes" id="UP001458946">
    <property type="component" value="Unassembled WGS sequence"/>
</dbReference>
<gene>
    <name evidence="1" type="ORF">Dxin01_00673</name>
</gene>
<sequence>MGKLVRDRIPFLYDDEQSQHHRLNDADFEAALREKLQEEVAEYLESGEVMELTDILEVVYALAELDGVTSSQLDTMRAEKAAERGTFRERWWWEG</sequence>
<dbReference type="InterPro" id="IPR038735">
    <property type="entry name" value="MSMEG_1276-like_NTP-PPase_dom"/>
</dbReference>
<evidence type="ECO:0000313" key="1">
    <source>
        <dbReference type="EMBL" id="GAA5500945.1"/>
    </source>
</evidence>
<dbReference type="RefSeq" id="WP_353540923.1">
    <property type="nucleotide sequence ID" value="NZ_BAABRN010000005.1"/>
</dbReference>
<keyword evidence="2" id="KW-1185">Reference proteome</keyword>
<reference evidence="1 2" key="1">
    <citation type="submission" date="2024-02" db="EMBL/GenBank/DDBJ databases">
        <title>Deinococcus xinjiangensis NBRC 107630.</title>
        <authorList>
            <person name="Ichikawa N."/>
            <person name="Katano-Makiyama Y."/>
            <person name="Hidaka K."/>
        </authorList>
    </citation>
    <scope>NUCLEOTIDE SEQUENCE [LARGE SCALE GENOMIC DNA]</scope>
    <source>
        <strain evidence="1 2">NBRC 107630</strain>
    </source>
</reference>
<dbReference type="EMBL" id="BAABRN010000005">
    <property type="protein sequence ID" value="GAA5500945.1"/>
    <property type="molecule type" value="Genomic_DNA"/>
</dbReference>
<evidence type="ECO:0000313" key="2">
    <source>
        <dbReference type="Proteomes" id="UP001458946"/>
    </source>
</evidence>
<accession>A0ABP9V9U2</accession>
<proteinExistence type="predicted"/>
<protein>
    <recommendedName>
        <fullName evidence="3">Phosphoribosyl-ATP pyrophosphohydrolase</fullName>
    </recommendedName>
</protein>